<gene>
    <name evidence="2" type="primary">LOC109129150</name>
</gene>
<dbReference type="Proteomes" id="UP000694864">
    <property type="component" value="Chromosome 15"/>
</dbReference>
<reference evidence="1" key="1">
    <citation type="journal article" date="2014" name="Nat. Commun.">
        <title>The emerging biofuel crop Camelina sativa retains a highly undifferentiated hexaploid genome structure.</title>
        <authorList>
            <person name="Kagale S."/>
            <person name="Koh C."/>
            <person name="Nixon J."/>
            <person name="Bollina V."/>
            <person name="Clarke W.E."/>
            <person name="Tuteja R."/>
            <person name="Spillane C."/>
            <person name="Robinson S.J."/>
            <person name="Links M.G."/>
            <person name="Clarke C."/>
            <person name="Higgins E.E."/>
            <person name="Huebert T."/>
            <person name="Sharpe A.G."/>
            <person name="Parkin I.A."/>
        </authorList>
    </citation>
    <scope>NUCLEOTIDE SEQUENCE [LARGE SCALE GENOMIC DNA]</scope>
    <source>
        <strain evidence="1">cv. DH55</strain>
    </source>
</reference>
<organism evidence="1 2">
    <name type="scientific">Camelina sativa</name>
    <name type="common">False flax</name>
    <name type="synonym">Myagrum sativum</name>
    <dbReference type="NCBI Taxonomy" id="90675"/>
    <lineage>
        <taxon>Eukaryota</taxon>
        <taxon>Viridiplantae</taxon>
        <taxon>Streptophyta</taxon>
        <taxon>Embryophyta</taxon>
        <taxon>Tracheophyta</taxon>
        <taxon>Spermatophyta</taxon>
        <taxon>Magnoliopsida</taxon>
        <taxon>eudicotyledons</taxon>
        <taxon>Gunneridae</taxon>
        <taxon>Pentapetalae</taxon>
        <taxon>rosids</taxon>
        <taxon>malvids</taxon>
        <taxon>Brassicales</taxon>
        <taxon>Brassicaceae</taxon>
        <taxon>Camelineae</taxon>
        <taxon>Camelina</taxon>
    </lineage>
</organism>
<keyword evidence="1" id="KW-1185">Reference proteome</keyword>
<dbReference type="PANTHER" id="PTHR33067:SF31">
    <property type="entry name" value="RNA-DIRECTED DNA POLYMERASE"/>
    <property type="match status" value="1"/>
</dbReference>
<dbReference type="GeneID" id="109129150"/>
<dbReference type="RefSeq" id="XP_019092341.1">
    <property type="nucleotide sequence ID" value="XM_019236796.1"/>
</dbReference>
<dbReference type="PANTHER" id="PTHR33067">
    <property type="entry name" value="RNA-DIRECTED DNA POLYMERASE-RELATED"/>
    <property type="match status" value="1"/>
</dbReference>
<accession>A0ABM1R003</accession>
<sequence length="351" mass="39335">MDKLVIELPLVDAVKTSPMLRRYVKRMVTKDLNVEQRVMMISAQVSAIIQIKIPEKLPDLGSFVLDCTIFNERFARSLCDLGSSVNLMPRSVALSLGMTYFQPTKIILILADRSFRIPHEEPKDPLILGRSFLATAGAIIYVKKGKIGLNVGDLQMCFDMYKLVQRPTIDGQTFYVDTLSNLADEIFKELHPKDPLERALVASTEEAKHLDDIAVGYVKLLDANEQVKKLVAHEELVGTSSQAEKLSDWSLEKAPKLDLKPLPAGLSYAFLGENSSYPVIINASLNNAELTLLISKLRKFRKALGYSLDDIAGISPDLCMHRIHLEEGAKTSIKHQRSLIRNCKMLSRRRS</sequence>
<dbReference type="Gene3D" id="2.40.70.10">
    <property type="entry name" value="Acid Proteases"/>
    <property type="match status" value="1"/>
</dbReference>
<evidence type="ECO:0000313" key="1">
    <source>
        <dbReference type="Proteomes" id="UP000694864"/>
    </source>
</evidence>
<protein>
    <submittedName>
        <fullName evidence="2">Uncharacterized protein LOC109129150</fullName>
    </submittedName>
</protein>
<evidence type="ECO:0000313" key="2">
    <source>
        <dbReference type="RefSeq" id="XP_019092341.1"/>
    </source>
</evidence>
<dbReference type="InterPro" id="IPR021109">
    <property type="entry name" value="Peptidase_aspartic_dom_sf"/>
</dbReference>
<name>A0ABM1R003_CAMSA</name>
<proteinExistence type="predicted"/>
<reference evidence="2" key="2">
    <citation type="submission" date="2025-08" db="UniProtKB">
        <authorList>
            <consortium name="RefSeq"/>
        </authorList>
    </citation>
    <scope>IDENTIFICATION</scope>
    <source>
        <tissue evidence="2">Leaf</tissue>
    </source>
</reference>